<dbReference type="Pfam" id="PF00512">
    <property type="entry name" value="HisKA"/>
    <property type="match status" value="1"/>
</dbReference>
<dbReference type="PANTHER" id="PTHR44757">
    <property type="entry name" value="DIGUANYLATE CYCLASE DGCP"/>
    <property type="match status" value="1"/>
</dbReference>
<dbReference type="PROSITE" id="PS50839">
    <property type="entry name" value="CHASE"/>
    <property type="match status" value="1"/>
</dbReference>
<dbReference type="CDD" id="cd00130">
    <property type="entry name" value="PAS"/>
    <property type="match status" value="2"/>
</dbReference>
<gene>
    <name evidence="5" type="ORF">F1737_09375</name>
</gene>
<reference evidence="5 6" key="1">
    <citation type="submission" date="2019-09" db="EMBL/GenBank/DDBJ databases">
        <title>The complete genome of Methanoplanus sp. FWC-SCC4.</title>
        <authorList>
            <person name="Chen S.-C."/>
            <person name="Zhou Y.-Z."/>
            <person name="Lai M.-C."/>
        </authorList>
    </citation>
    <scope>NUCLEOTIDE SEQUENCE [LARGE SCALE GENOMIC DNA]</scope>
    <source>
        <strain evidence="5 6">FWC-SCC4</strain>
    </source>
</reference>
<keyword evidence="1" id="KW-1133">Transmembrane helix</keyword>
<evidence type="ECO:0000259" key="2">
    <source>
        <dbReference type="PROSITE" id="PS50112"/>
    </source>
</evidence>
<keyword evidence="1" id="KW-0472">Membrane</keyword>
<dbReference type="GO" id="GO:0000155">
    <property type="term" value="F:phosphorelay sensor kinase activity"/>
    <property type="evidence" value="ECO:0007669"/>
    <property type="project" value="InterPro"/>
</dbReference>
<keyword evidence="1" id="KW-0812">Transmembrane</keyword>
<protein>
    <submittedName>
        <fullName evidence="5">PAS domain S-box protein</fullName>
    </submittedName>
</protein>
<dbReference type="Gene3D" id="3.30.450.20">
    <property type="entry name" value="PAS domain"/>
    <property type="match status" value="2"/>
</dbReference>
<dbReference type="InterPro" id="IPR003661">
    <property type="entry name" value="HisK_dim/P_dom"/>
</dbReference>
<evidence type="ECO:0000259" key="3">
    <source>
        <dbReference type="PROSITE" id="PS50113"/>
    </source>
</evidence>
<dbReference type="InterPro" id="IPR052155">
    <property type="entry name" value="Biofilm_reg_signaling"/>
</dbReference>
<dbReference type="InterPro" id="IPR006189">
    <property type="entry name" value="CHASE_dom"/>
</dbReference>
<dbReference type="SMART" id="SM00086">
    <property type="entry name" value="PAC"/>
    <property type="match status" value="2"/>
</dbReference>
<sequence length="645" mass="73759">MKLVEKLRKCPKRTGILTGLLIILVLLPFWFDLGANYQEHLIDLEKKDAGTTLAIHSNYFTYALNERLGLIEALYSFIKTNPSKERLDAEFDPFASGIYNSFNGLRNLAASPGGIRHYVYPLEGNEAIIDYNILNDARPEVIRQNKVLFEGQPTVIRGPVRLIQGGEGVIIIKPIFLNGTYENGDFWGFVEIVINMPSMYELSGIPGDTKYDYAIKNDDYGVFYGSEDVYLDEPVVQMMQIGYEQWEIAMIPKGGWVSLVKDRVNWFMGIYLLIITLSGVFGGYVIYTQLGLDAAVDERTSELKKAREDLLFKESAIASSVSPVFLSDKNGKIFYMNNSARKLWGFKERDIANLCISDIFSISDDTKCLPDRVSENKSWTGELEGIRAEGELFPVYGSISPVLDSSGEVAGLHGSFLDISRRKAFEEALRENEYKFREIFNNVNDLIFLNRLNDENIKNPGFVEVNDIACRKLGYSRQEFLSMKLADVVPEKPGSSVPLVIERLIIKREDYFEGWLAGKEGIFMPVYVSARIIRLGNDDYLLSFMRDMTEEKASMKREFEAIRQIEENLVKMAALNDEIRNPLAVIVGYTDLEQGPYTDKIFEQADVIDKLINRLDQAWVESEKIREFMRKYYRIEDEKRNMDKK</sequence>
<organism evidence="5 6">
    <name type="scientific">Methanochimaera problematica</name>
    <dbReference type="NCBI Taxonomy" id="2609417"/>
    <lineage>
        <taxon>Archaea</taxon>
        <taxon>Methanobacteriati</taxon>
        <taxon>Methanobacteriota</taxon>
        <taxon>Stenosarchaea group</taxon>
        <taxon>Methanomicrobia</taxon>
        <taxon>Methanomicrobiales</taxon>
        <taxon>Methanomicrobiaceae</taxon>
        <taxon>Methanochimaera</taxon>
    </lineage>
</organism>
<dbReference type="KEGG" id="mefw:F1737_09375"/>
<dbReference type="CDD" id="cd00082">
    <property type="entry name" value="HisKA"/>
    <property type="match status" value="1"/>
</dbReference>
<dbReference type="Pfam" id="PF13426">
    <property type="entry name" value="PAS_9"/>
    <property type="match status" value="2"/>
</dbReference>
<dbReference type="InterPro" id="IPR000014">
    <property type="entry name" value="PAS"/>
</dbReference>
<feature type="domain" description="PAS" evidence="2">
    <location>
        <begin position="316"/>
        <end position="351"/>
    </location>
</feature>
<feature type="transmembrane region" description="Helical" evidence="1">
    <location>
        <begin position="12"/>
        <end position="31"/>
    </location>
</feature>
<dbReference type="RefSeq" id="WP_317136319.1">
    <property type="nucleotide sequence ID" value="NZ_CP043875.1"/>
</dbReference>
<evidence type="ECO:0000256" key="1">
    <source>
        <dbReference type="SAM" id="Phobius"/>
    </source>
</evidence>
<dbReference type="PROSITE" id="PS50112">
    <property type="entry name" value="PAS"/>
    <property type="match status" value="1"/>
</dbReference>
<feature type="domain" description="CHASE" evidence="4">
    <location>
        <begin position="118"/>
        <end position="201"/>
    </location>
</feature>
<dbReference type="EMBL" id="CP043875">
    <property type="protein sequence ID" value="WOF16881.1"/>
    <property type="molecule type" value="Genomic_DNA"/>
</dbReference>
<evidence type="ECO:0000313" key="6">
    <source>
        <dbReference type="Proteomes" id="UP001301797"/>
    </source>
</evidence>
<keyword evidence="6" id="KW-1185">Reference proteome</keyword>
<dbReference type="SMART" id="SM01079">
    <property type="entry name" value="CHASE"/>
    <property type="match status" value="1"/>
</dbReference>
<dbReference type="InterPro" id="IPR000700">
    <property type="entry name" value="PAS-assoc_C"/>
</dbReference>
<name>A0AA97FG94_9EURY</name>
<dbReference type="NCBIfam" id="TIGR00229">
    <property type="entry name" value="sensory_box"/>
    <property type="match status" value="2"/>
</dbReference>
<dbReference type="GeneID" id="85230375"/>
<dbReference type="InterPro" id="IPR035965">
    <property type="entry name" value="PAS-like_dom_sf"/>
</dbReference>
<dbReference type="Proteomes" id="UP001301797">
    <property type="component" value="Chromosome"/>
</dbReference>
<evidence type="ECO:0000313" key="5">
    <source>
        <dbReference type="EMBL" id="WOF16881.1"/>
    </source>
</evidence>
<dbReference type="PANTHER" id="PTHR44757:SF2">
    <property type="entry name" value="BIOFILM ARCHITECTURE MAINTENANCE PROTEIN MBAA"/>
    <property type="match status" value="1"/>
</dbReference>
<dbReference type="SUPFAM" id="SSF55785">
    <property type="entry name" value="PYP-like sensor domain (PAS domain)"/>
    <property type="match status" value="2"/>
</dbReference>
<dbReference type="InterPro" id="IPR001610">
    <property type="entry name" value="PAC"/>
</dbReference>
<accession>A0AA97FG94</accession>
<feature type="transmembrane region" description="Helical" evidence="1">
    <location>
        <begin position="266"/>
        <end position="287"/>
    </location>
</feature>
<dbReference type="SMART" id="SM00091">
    <property type="entry name" value="PAS"/>
    <property type="match status" value="2"/>
</dbReference>
<dbReference type="PROSITE" id="PS50113">
    <property type="entry name" value="PAC"/>
    <property type="match status" value="1"/>
</dbReference>
<feature type="domain" description="PAC" evidence="3">
    <location>
        <begin position="379"/>
        <end position="431"/>
    </location>
</feature>
<dbReference type="AlphaFoldDB" id="A0AA97FG94"/>
<proteinExistence type="predicted"/>
<dbReference type="SMART" id="SM00388">
    <property type="entry name" value="HisKA"/>
    <property type="match status" value="1"/>
</dbReference>
<evidence type="ECO:0000259" key="4">
    <source>
        <dbReference type="PROSITE" id="PS50839"/>
    </source>
</evidence>